<dbReference type="Pfam" id="PF00892">
    <property type="entry name" value="EamA"/>
    <property type="match status" value="1"/>
</dbReference>
<keyword evidence="2 5" id="KW-0812">Transmembrane</keyword>
<evidence type="ECO:0000313" key="7">
    <source>
        <dbReference type="EMBL" id="MPN57317.1"/>
    </source>
</evidence>
<feature type="transmembrane region" description="Helical" evidence="5">
    <location>
        <begin position="7"/>
        <end position="25"/>
    </location>
</feature>
<organism evidence="7">
    <name type="scientific">bioreactor metagenome</name>
    <dbReference type="NCBI Taxonomy" id="1076179"/>
    <lineage>
        <taxon>unclassified sequences</taxon>
        <taxon>metagenomes</taxon>
        <taxon>ecological metagenomes</taxon>
    </lineage>
</organism>
<evidence type="ECO:0000256" key="5">
    <source>
        <dbReference type="SAM" id="Phobius"/>
    </source>
</evidence>
<evidence type="ECO:0000256" key="3">
    <source>
        <dbReference type="ARBA" id="ARBA00022989"/>
    </source>
</evidence>
<feature type="transmembrane region" description="Helical" evidence="5">
    <location>
        <begin position="103"/>
        <end position="121"/>
    </location>
</feature>
<dbReference type="InterPro" id="IPR000620">
    <property type="entry name" value="EamA_dom"/>
</dbReference>
<dbReference type="InterPro" id="IPR050638">
    <property type="entry name" value="AA-Vitamin_Transporters"/>
</dbReference>
<dbReference type="SUPFAM" id="SSF103481">
    <property type="entry name" value="Multidrug resistance efflux transporter EmrE"/>
    <property type="match status" value="1"/>
</dbReference>
<protein>
    <recommendedName>
        <fullName evidence="6">EamA domain-containing protein</fullName>
    </recommendedName>
</protein>
<sequence>MNTWTTLLYTFAVASVFLLVFNLLPFDIPGAAGQISNLVWKDLGISGWLMLLFLSAGPTLLGFGTYNLSLNYLPSSVANLIATSEPVFTTITAYFIFGEVLNPIQMVGGLLIVGGVILIRLTEGRKA</sequence>
<dbReference type="InterPro" id="IPR037185">
    <property type="entry name" value="EmrE-like"/>
</dbReference>
<reference evidence="7" key="1">
    <citation type="submission" date="2019-08" db="EMBL/GenBank/DDBJ databases">
        <authorList>
            <person name="Kucharzyk K."/>
            <person name="Murdoch R.W."/>
            <person name="Higgins S."/>
            <person name="Loffler F."/>
        </authorList>
    </citation>
    <scope>NUCLEOTIDE SEQUENCE</scope>
</reference>
<dbReference type="EMBL" id="VSSQ01128720">
    <property type="protein sequence ID" value="MPN57317.1"/>
    <property type="molecule type" value="Genomic_DNA"/>
</dbReference>
<dbReference type="PANTHER" id="PTHR32322">
    <property type="entry name" value="INNER MEMBRANE TRANSPORTER"/>
    <property type="match status" value="1"/>
</dbReference>
<keyword evidence="4 5" id="KW-0472">Membrane</keyword>
<feature type="transmembrane region" description="Helical" evidence="5">
    <location>
        <begin position="45"/>
        <end position="65"/>
    </location>
</feature>
<evidence type="ECO:0000259" key="6">
    <source>
        <dbReference type="Pfam" id="PF00892"/>
    </source>
</evidence>
<evidence type="ECO:0000256" key="1">
    <source>
        <dbReference type="ARBA" id="ARBA00004141"/>
    </source>
</evidence>
<name>A0A645J1P0_9ZZZZ</name>
<feature type="domain" description="EamA" evidence="6">
    <location>
        <begin position="1"/>
        <end position="120"/>
    </location>
</feature>
<proteinExistence type="predicted"/>
<dbReference type="PANTHER" id="PTHR32322:SF2">
    <property type="entry name" value="EAMA DOMAIN-CONTAINING PROTEIN"/>
    <property type="match status" value="1"/>
</dbReference>
<evidence type="ECO:0000256" key="2">
    <source>
        <dbReference type="ARBA" id="ARBA00022692"/>
    </source>
</evidence>
<comment type="subcellular location">
    <subcellularLocation>
        <location evidence="1">Membrane</location>
        <topology evidence="1">Multi-pass membrane protein</topology>
    </subcellularLocation>
</comment>
<accession>A0A645J1P0</accession>
<feature type="transmembrane region" description="Helical" evidence="5">
    <location>
        <begin position="77"/>
        <end position="97"/>
    </location>
</feature>
<gene>
    <name evidence="7" type="ORF">SDC9_205011</name>
</gene>
<dbReference type="Gene3D" id="1.10.3730.20">
    <property type="match status" value="1"/>
</dbReference>
<keyword evidence="3 5" id="KW-1133">Transmembrane helix</keyword>
<dbReference type="GO" id="GO:0016020">
    <property type="term" value="C:membrane"/>
    <property type="evidence" value="ECO:0007669"/>
    <property type="project" value="UniProtKB-SubCell"/>
</dbReference>
<evidence type="ECO:0000256" key="4">
    <source>
        <dbReference type="ARBA" id="ARBA00023136"/>
    </source>
</evidence>
<comment type="caution">
    <text evidence="7">The sequence shown here is derived from an EMBL/GenBank/DDBJ whole genome shotgun (WGS) entry which is preliminary data.</text>
</comment>
<dbReference type="AlphaFoldDB" id="A0A645J1P0"/>